<evidence type="ECO:0000313" key="3">
    <source>
        <dbReference type="Proteomes" id="UP000295122"/>
    </source>
</evidence>
<name>A0A4R7BR30_9HYPH</name>
<sequence length="180" mass="20331">MNGESRAPIFVFAPFVSSTMRVEPAWIDYNGHLNMAYYIVLFDRAVDEAFALTGLGPDYIATRGCSYFTAEIHAVYRRELTVDQPVRVTVQLVDHDEKRIHAYLEIRHATEGWISATCEKLFLHVDMTERRVVPFPEDILANLAAMKAEHGRLPRPAGLGRSIGLRSRAVDKQPDETASQ</sequence>
<dbReference type="PANTHER" id="PTHR31793">
    <property type="entry name" value="4-HYDROXYBENZOYL-COA THIOESTERASE FAMILY MEMBER"/>
    <property type="match status" value="1"/>
</dbReference>
<reference evidence="2 3" key="1">
    <citation type="submission" date="2019-03" db="EMBL/GenBank/DDBJ databases">
        <title>Genomic Encyclopedia of Type Strains, Phase IV (KMG-IV): sequencing the most valuable type-strain genomes for metagenomic binning, comparative biology and taxonomic classification.</title>
        <authorList>
            <person name="Goeker M."/>
        </authorList>
    </citation>
    <scope>NUCLEOTIDE SEQUENCE [LARGE SCALE GENOMIC DNA]</scope>
    <source>
        <strain evidence="2 3">DSM 25903</strain>
    </source>
</reference>
<organism evidence="2 3">
    <name type="scientific">Enterovirga rhinocerotis</name>
    <dbReference type="NCBI Taxonomy" id="1339210"/>
    <lineage>
        <taxon>Bacteria</taxon>
        <taxon>Pseudomonadati</taxon>
        <taxon>Pseudomonadota</taxon>
        <taxon>Alphaproteobacteria</taxon>
        <taxon>Hyphomicrobiales</taxon>
        <taxon>Methylobacteriaceae</taxon>
        <taxon>Enterovirga</taxon>
    </lineage>
</organism>
<dbReference type="Proteomes" id="UP000295122">
    <property type="component" value="Unassembled WGS sequence"/>
</dbReference>
<dbReference type="Pfam" id="PF13279">
    <property type="entry name" value="4HBT_2"/>
    <property type="match status" value="1"/>
</dbReference>
<accession>A0A4R7BR30</accession>
<dbReference type="GO" id="GO:0047617">
    <property type="term" value="F:fatty acyl-CoA hydrolase activity"/>
    <property type="evidence" value="ECO:0007669"/>
    <property type="project" value="TreeGrafter"/>
</dbReference>
<evidence type="ECO:0000256" key="1">
    <source>
        <dbReference type="SAM" id="MobiDB-lite"/>
    </source>
</evidence>
<dbReference type="Gene3D" id="3.10.129.10">
    <property type="entry name" value="Hotdog Thioesterase"/>
    <property type="match status" value="1"/>
</dbReference>
<feature type="compositionally biased region" description="Basic and acidic residues" evidence="1">
    <location>
        <begin position="168"/>
        <end position="180"/>
    </location>
</feature>
<dbReference type="AlphaFoldDB" id="A0A4R7BR30"/>
<dbReference type="SUPFAM" id="SSF54637">
    <property type="entry name" value="Thioesterase/thiol ester dehydrase-isomerase"/>
    <property type="match status" value="1"/>
</dbReference>
<keyword evidence="3" id="KW-1185">Reference proteome</keyword>
<feature type="region of interest" description="Disordered" evidence="1">
    <location>
        <begin position="155"/>
        <end position="180"/>
    </location>
</feature>
<protein>
    <submittedName>
        <fullName evidence="2">(3S)-malyl-CoA thioesterase</fullName>
    </submittedName>
</protein>
<gene>
    <name evidence="2" type="ORF">EV668_3966</name>
</gene>
<dbReference type="CDD" id="cd00586">
    <property type="entry name" value="4HBT"/>
    <property type="match status" value="1"/>
</dbReference>
<dbReference type="InterPro" id="IPR050563">
    <property type="entry name" value="4-hydroxybenzoyl-CoA_TE"/>
</dbReference>
<evidence type="ECO:0000313" key="2">
    <source>
        <dbReference type="EMBL" id="TDR88098.1"/>
    </source>
</evidence>
<proteinExistence type="predicted"/>
<dbReference type="PANTHER" id="PTHR31793:SF2">
    <property type="entry name" value="BLR1345 PROTEIN"/>
    <property type="match status" value="1"/>
</dbReference>
<dbReference type="EMBL" id="SNZR01000015">
    <property type="protein sequence ID" value="TDR88098.1"/>
    <property type="molecule type" value="Genomic_DNA"/>
</dbReference>
<comment type="caution">
    <text evidence="2">The sequence shown here is derived from an EMBL/GenBank/DDBJ whole genome shotgun (WGS) entry which is preliminary data.</text>
</comment>
<dbReference type="InterPro" id="IPR029069">
    <property type="entry name" value="HotDog_dom_sf"/>
</dbReference>